<name>A0A2V3IK49_9FLOR</name>
<accession>A0A2V3IK49</accession>
<evidence type="ECO:0000313" key="2">
    <source>
        <dbReference type="Proteomes" id="UP000247409"/>
    </source>
</evidence>
<dbReference type="Proteomes" id="UP000247409">
    <property type="component" value="Unassembled WGS sequence"/>
</dbReference>
<organism evidence="1 2">
    <name type="scientific">Gracilariopsis chorda</name>
    <dbReference type="NCBI Taxonomy" id="448386"/>
    <lineage>
        <taxon>Eukaryota</taxon>
        <taxon>Rhodophyta</taxon>
        <taxon>Florideophyceae</taxon>
        <taxon>Rhodymeniophycidae</taxon>
        <taxon>Gracilariales</taxon>
        <taxon>Gracilariaceae</taxon>
        <taxon>Gracilariopsis</taxon>
    </lineage>
</organism>
<comment type="caution">
    <text evidence="1">The sequence shown here is derived from an EMBL/GenBank/DDBJ whole genome shotgun (WGS) entry which is preliminary data.</text>
</comment>
<sequence length="197" mass="21583">MKGSFNVSVLVFADASRPCEYGQLGYIYGLLFGDIRSDSVLHTLLWSSRKSRSPVKFIGSAEILAAGAAIDEGKRLVKALTKLFNMDVFLSVIVDSTDLFDTLSTCRNALDRSIRAAVSVIRYEFENQNVNHMVWVPANCNLADSLTKLNSPLNQALELLLFLANSLSTPPLPIPVHPIGLPSRHGLIDSVVSFSLF</sequence>
<evidence type="ECO:0000313" key="1">
    <source>
        <dbReference type="EMBL" id="PXF42474.1"/>
    </source>
</evidence>
<reference evidence="1 2" key="1">
    <citation type="journal article" date="2018" name="Mol. Biol. Evol.">
        <title>Analysis of the draft genome of the red seaweed Gracilariopsis chorda provides insights into genome size evolution in Rhodophyta.</title>
        <authorList>
            <person name="Lee J."/>
            <person name="Yang E.C."/>
            <person name="Graf L."/>
            <person name="Yang J.H."/>
            <person name="Qiu H."/>
            <person name="Zel Zion U."/>
            <person name="Chan C.X."/>
            <person name="Stephens T.G."/>
            <person name="Weber A.P.M."/>
            <person name="Boo G.H."/>
            <person name="Boo S.M."/>
            <person name="Kim K.M."/>
            <person name="Shin Y."/>
            <person name="Jung M."/>
            <person name="Lee S.J."/>
            <person name="Yim H.S."/>
            <person name="Lee J.H."/>
            <person name="Bhattacharya D."/>
            <person name="Yoon H.S."/>
        </authorList>
    </citation>
    <scope>NUCLEOTIDE SEQUENCE [LARGE SCALE GENOMIC DNA]</scope>
    <source>
        <strain evidence="1 2">SKKU-2015</strain>
        <tissue evidence="1">Whole body</tissue>
    </source>
</reference>
<evidence type="ECO:0008006" key="3">
    <source>
        <dbReference type="Google" id="ProtNLM"/>
    </source>
</evidence>
<dbReference type="EMBL" id="NBIV01000162">
    <property type="protein sequence ID" value="PXF42474.1"/>
    <property type="molecule type" value="Genomic_DNA"/>
</dbReference>
<keyword evidence="2" id="KW-1185">Reference proteome</keyword>
<dbReference type="AlphaFoldDB" id="A0A2V3IK49"/>
<protein>
    <recommendedName>
        <fullName evidence="3">RNase H type-1 domain-containing protein</fullName>
    </recommendedName>
</protein>
<proteinExistence type="predicted"/>
<gene>
    <name evidence="1" type="ORF">BWQ96_07812</name>
</gene>